<name>A0A150SUR0_SORCE</name>
<evidence type="ECO:0000313" key="2">
    <source>
        <dbReference type="Proteomes" id="UP000075635"/>
    </source>
</evidence>
<sequence length="194" mass="22431">MNRIDDPRAVFYLRHQELIEEWAALGEPAAELAHTFLCSCADDIAGLAAELSPDIQVYKTLEEDWPKIFLILPEWLESSEGELEPKVGIGLEWHKSRHLNFTMSPSCPYTGVWTHYDRDDGKDLSRRLRAAFGEANLLKAHQLSTTTAWWPAYRYERATGEYWNDLAPYRAQIVESVRFFWTVFEPQIRKVLGG</sequence>
<comment type="caution">
    <text evidence="1">The sequence shown here is derived from an EMBL/GenBank/DDBJ whole genome shotgun (WGS) entry which is preliminary data.</text>
</comment>
<dbReference type="EMBL" id="JEMB01000563">
    <property type="protein sequence ID" value="KYF96186.1"/>
    <property type="molecule type" value="Genomic_DNA"/>
</dbReference>
<dbReference type="AlphaFoldDB" id="A0A150SUR0"/>
<reference evidence="1 2" key="1">
    <citation type="submission" date="2014-02" db="EMBL/GenBank/DDBJ databases">
        <title>The small core and large imbalanced accessory genome model reveals a collaborative survival strategy of Sorangium cellulosum strains in nature.</title>
        <authorList>
            <person name="Han K."/>
            <person name="Peng R."/>
            <person name="Blom J."/>
            <person name="Li Y.-Z."/>
        </authorList>
    </citation>
    <scope>NUCLEOTIDE SEQUENCE [LARGE SCALE GENOMIC DNA]</scope>
    <source>
        <strain evidence="1 2">So0011-07</strain>
    </source>
</reference>
<gene>
    <name evidence="1" type="ORF">BE17_20180</name>
</gene>
<evidence type="ECO:0000313" key="1">
    <source>
        <dbReference type="EMBL" id="KYF96186.1"/>
    </source>
</evidence>
<protein>
    <submittedName>
        <fullName evidence="1">Uncharacterized protein</fullName>
    </submittedName>
</protein>
<dbReference type="Proteomes" id="UP000075635">
    <property type="component" value="Unassembled WGS sequence"/>
</dbReference>
<proteinExistence type="predicted"/>
<accession>A0A150SUR0</accession>
<organism evidence="1 2">
    <name type="scientific">Sorangium cellulosum</name>
    <name type="common">Polyangium cellulosum</name>
    <dbReference type="NCBI Taxonomy" id="56"/>
    <lineage>
        <taxon>Bacteria</taxon>
        <taxon>Pseudomonadati</taxon>
        <taxon>Myxococcota</taxon>
        <taxon>Polyangia</taxon>
        <taxon>Polyangiales</taxon>
        <taxon>Polyangiaceae</taxon>
        <taxon>Sorangium</taxon>
    </lineage>
</organism>